<dbReference type="PRINTS" id="PR00942">
    <property type="entry name" value="CUATPASEI"/>
</dbReference>
<dbReference type="InterPro" id="IPR006121">
    <property type="entry name" value="HMA_dom"/>
</dbReference>
<keyword evidence="4" id="KW-1185">Reference proteome</keyword>
<dbReference type="Proteomes" id="UP000317593">
    <property type="component" value="Unassembled WGS sequence"/>
</dbReference>
<dbReference type="Pfam" id="PF00403">
    <property type="entry name" value="HMA"/>
    <property type="match status" value="1"/>
</dbReference>
<dbReference type="EMBL" id="FXTH01000020">
    <property type="protein sequence ID" value="SMO88510.1"/>
    <property type="molecule type" value="Genomic_DNA"/>
</dbReference>
<accession>A0A521EZB1</accession>
<dbReference type="GO" id="GO:0046872">
    <property type="term" value="F:metal ion binding"/>
    <property type="evidence" value="ECO:0007669"/>
    <property type="project" value="UniProtKB-KW"/>
</dbReference>
<evidence type="ECO:0000256" key="1">
    <source>
        <dbReference type="ARBA" id="ARBA00022723"/>
    </source>
</evidence>
<dbReference type="PROSITE" id="PS50846">
    <property type="entry name" value="HMA_2"/>
    <property type="match status" value="1"/>
</dbReference>
<gene>
    <name evidence="3" type="ORF">SAMN06265218_1205</name>
</gene>
<keyword evidence="1" id="KW-0479">Metal-binding</keyword>
<feature type="domain" description="HMA" evidence="2">
    <location>
        <begin position="1"/>
        <end position="67"/>
    </location>
</feature>
<dbReference type="PROSITE" id="PS01047">
    <property type="entry name" value="HMA_1"/>
    <property type="match status" value="1"/>
</dbReference>
<name>A0A521EZB1_9BACT</name>
<dbReference type="InterPro" id="IPR036163">
    <property type="entry name" value="HMA_dom_sf"/>
</dbReference>
<evidence type="ECO:0000313" key="4">
    <source>
        <dbReference type="Proteomes" id="UP000317593"/>
    </source>
</evidence>
<reference evidence="3 4" key="1">
    <citation type="submission" date="2017-05" db="EMBL/GenBank/DDBJ databases">
        <authorList>
            <person name="Varghese N."/>
            <person name="Submissions S."/>
        </authorList>
    </citation>
    <scope>NUCLEOTIDE SEQUENCE [LARGE SCALE GENOMIC DNA]</scope>
    <source>
        <strain evidence="3 4">DSM 21194</strain>
    </source>
</reference>
<dbReference type="SUPFAM" id="SSF55008">
    <property type="entry name" value="HMA, heavy metal-associated domain"/>
    <property type="match status" value="1"/>
</dbReference>
<organism evidence="3 4">
    <name type="scientific">Fodinibius sediminis</name>
    <dbReference type="NCBI Taxonomy" id="1214077"/>
    <lineage>
        <taxon>Bacteria</taxon>
        <taxon>Pseudomonadati</taxon>
        <taxon>Balneolota</taxon>
        <taxon>Balneolia</taxon>
        <taxon>Balneolales</taxon>
        <taxon>Balneolaceae</taxon>
        <taxon>Fodinibius</taxon>
    </lineage>
</organism>
<sequence>MKTTLRSDELSCPTCVDNIESSLNQTEGVSQAKVHFNTGRIEVEHDPETVSEDKLVKIVGQSGYEARISQF</sequence>
<evidence type="ECO:0000259" key="2">
    <source>
        <dbReference type="PROSITE" id="PS50846"/>
    </source>
</evidence>
<dbReference type="Gene3D" id="3.30.70.100">
    <property type="match status" value="1"/>
</dbReference>
<protein>
    <submittedName>
        <fullName evidence="3">Heavy-metal-associated domain-containing protein</fullName>
    </submittedName>
</protein>
<dbReference type="OrthoDB" id="2721717at2"/>
<dbReference type="FunFam" id="3.30.70.100:FF:000001">
    <property type="entry name" value="ATPase copper transporting beta"/>
    <property type="match status" value="1"/>
</dbReference>
<dbReference type="RefSeq" id="WP_142715772.1">
    <property type="nucleotide sequence ID" value="NZ_FXTH01000020.1"/>
</dbReference>
<dbReference type="PANTHER" id="PTHR46594:SF4">
    <property type="entry name" value="P-TYPE CATION-TRANSPORTING ATPASE"/>
    <property type="match status" value="1"/>
</dbReference>
<evidence type="ECO:0000313" key="3">
    <source>
        <dbReference type="EMBL" id="SMO88510.1"/>
    </source>
</evidence>
<dbReference type="InterPro" id="IPR017969">
    <property type="entry name" value="Heavy-metal-associated_CS"/>
</dbReference>
<proteinExistence type="predicted"/>
<dbReference type="PANTHER" id="PTHR46594">
    <property type="entry name" value="P-TYPE CATION-TRANSPORTING ATPASE"/>
    <property type="match status" value="1"/>
</dbReference>
<dbReference type="AlphaFoldDB" id="A0A521EZB1"/>
<dbReference type="CDD" id="cd00371">
    <property type="entry name" value="HMA"/>
    <property type="match status" value="1"/>
</dbReference>